<accession>A0AAE0Q840</accession>
<dbReference type="SUPFAM" id="SSF57667">
    <property type="entry name" value="beta-beta-alpha zinc fingers"/>
    <property type="match status" value="2"/>
</dbReference>
<keyword evidence="8" id="KW-1185">Reference proteome</keyword>
<feature type="domain" description="C2H2-type" evidence="6">
    <location>
        <begin position="283"/>
        <end position="312"/>
    </location>
</feature>
<dbReference type="InterPro" id="IPR036236">
    <property type="entry name" value="Znf_C2H2_sf"/>
</dbReference>
<evidence type="ECO:0000259" key="6">
    <source>
        <dbReference type="PROSITE" id="PS50157"/>
    </source>
</evidence>
<sequence>IRSNTPDPVCLFTHSFIIYRLSDIYSGHGEPVPISGVIGHQGRIHPGQSANPSQGTHTYTTDNLEMPINLQCMSLDWGRKPEYPEETRDTGRTCKLHTHMADAGIEPPTLEPLQCNMATHSASSAEPSQSEIPRFQAISVIRHTSDPLLHPSLETLSPKPCTISAAQSRCSGPSDNYTEVNLEHLNSGCFTSASTTSPGVIRMPSACPTTASYVALFQMPPCTVISTPSPSTFNPPVLLASHVPAMVLVLPKSHTQPLVVTSKGSKVTTISPIVKNSPQHRCHICPHADCRKTYLKSSHLKAHLRTHTGEKPFRCQWEGCEWRFSRSDELSRHRRTHTGEKRFTCSTCHLRFTRSDHLAKHKRRHYVAKRAPAWQTQISRLGGFDAGARALLPITIKPQV</sequence>
<comment type="caution">
    <text evidence="7">The sequence shown here is derived from an EMBL/GenBank/DDBJ whole genome shotgun (WGS) entry which is preliminary data.</text>
</comment>
<evidence type="ECO:0000313" key="7">
    <source>
        <dbReference type="EMBL" id="KAK3515479.1"/>
    </source>
</evidence>
<evidence type="ECO:0000313" key="8">
    <source>
        <dbReference type="Proteomes" id="UP001274896"/>
    </source>
</evidence>
<dbReference type="Gene3D" id="3.30.160.60">
    <property type="entry name" value="Classic Zinc Finger"/>
    <property type="match status" value="3"/>
</dbReference>
<dbReference type="Proteomes" id="UP001274896">
    <property type="component" value="Unassembled WGS sequence"/>
</dbReference>
<keyword evidence="3 5" id="KW-0863">Zinc-finger</keyword>
<dbReference type="PANTHER" id="PTHR23235">
    <property type="entry name" value="KRUEPPEL-LIKE TRANSCRIPTION FACTOR"/>
    <property type="match status" value="1"/>
</dbReference>
<name>A0AAE0Q840_9TELE</name>
<evidence type="ECO:0000256" key="2">
    <source>
        <dbReference type="ARBA" id="ARBA00022737"/>
    </source>
</evidence>
<dbReference type="EMBL" id="JAUCMX010000020">
    <property type="protein sequence ID" value="KAK3515479.1"/>
    <property type="molecule type" value="Genomic_DNA"/>
</dbReference>
<dbReference type="GO" id="GO:0000981">
    <property type="term" value="F:DNA-binding transcription factor activity, RNA polymerase II-specific"/>
    <property type="evidence" value="ECO:0007669"/>
    <property type="project" value="TreeGrafter"/>
</dbReference>
<evidence type="ECO:0000256" key="4">
    <source>
        <dbReference type="ARBA" id="ARBA00022833"/>
    </source>
</evidence>
<dbReference type="PROSITE" id="PS00028">
    <property type="entry name" value="ZINC_FINGER_C2H2_1"/>
    <property type="match status" value="3"/>
</dbReference>
<protein>
    <recommendedName>
        <fullName evidence="6">C2H2-type domain-containing protein</fullName>
    </recommendedName>
</protein>
<dbReference type="Pfam" id="PF00096">
    <property type="entry name" value="zf-C2H2"/>
    <property type="match status" value="2"/>
</dbReference>
<evidence type="ECO:0000256" key="3">
    <source>
        <dbReference type="ARBA" id="ARBA00022771"/>
    </source>
</evidence>
<dbReference type="GO" id="GO:0008270">
    <property type="term" value="F:zinc ion binding"/>
    <property type="evidence" value="ECO:0007669"/>
    <property type="project" value="UniProtKB-KW"/>
</dbReference>
<keyword evidence="4" id="KW-0862">Zinc</keyword>
<reference evidence="7" key="1">
    <citation type="submission" date="2023-06" db="EMBL/GenBank/DDBJ databases">
        <title>Male Hemibagrus guttatus genome.</title>
        <authorList>
            <person name="Bian C."/>
        </authorList>
    </citation>
    <scope>NUCLEOTIDE SEQUENCE</scope>
    <source>
        <strain evidence="7">Male_cb2023</strain>
        <tissue evidence="7">Muscle</tissue>
    </source>
</reference>
<organism evidence="7 8">
    <name type="scientific">Hemibagrus guttatus</name>
    <dbReference type="NCBI Taxonomy" id="175788"/>
    <lineage>
        <taxon>Eukaryota</taxon>
        <taxon>Metazoa</taxon>
        <taxon>Chordata</taxon>
        <taxon>Craniata</taxon>
        <taxon>Vertebrata</taxon>
        <taxon>Euteleostomi</taxon>
        <taxon>Actinopterygii</taxon>
        <taxon>Neopterygii</taxon>
        <taxon>Teleostei</taxon>
        <taxon>Ostariophysi</taxon>
        <taxon>Siluriformes</taxon>
        <taxon>Bagridae</taxon>
        <taxon>Hemibagrus</taxon>
    </lineage>
</organism>
<dbReference type="PROSITE" id="PS50157">
    <property type="entry name" value="ZINC_FINGER_C2H2_2"/>
    <property type="match status" value="3"/>
</dbReference>
<feature type="non-terminal residue" evidence="7">
    <location>
        <position position="400"/>
    </location>
</feature>
<feature type="domain" description="C2H2-type" evidence="6">
    <location>
        <begin position="343"/>
        <end position="370"/>
    </location>
</feature>
<proteinExistence type="predicted"/>
<dbReference type="FunFam" id="3.30.160.60:FF:000007">
    <property type="entry name" value="Basic krueppel-like factor 3"/>
    <property type="match status" value="1"/>
</dbReference>
<gene>
    <name evidence="7" type="ORF">QTP70_023002</name>
</gene>
<dbReference type="PANTHER" id="PTHR23235:SF164">
    <property type="entry name" value="C2H2-TYPE DOMAIN-CONTAINING PROTEIN"/>
    <property type="match status" value="1"/>
</dbReference>
<dbReference type="SMART" id="SM00355">
    <property type="entry name" value="ZnF_C2H2"/>
    <property type="match status" value="3"/>
</dbReference>
<dbReference type="AlphaFoldDB" id="A0AAE0Q840"/>
<feature type="domain" description="C2H2-type" evidence="6">
    <location>
        <begin position="313"/>
        <end position="342"/>
    </location>
</feature>
<dbReference type="InterPro" id="IPR013087">
    <property type="entry name" value="Znf_C2H2_type"/>
</dbReference>
<keyword evidence="2" id="KW-0677">Repeat</keyword>
<keyword evidence="1" id="KW-0479">Metal-binding</keyword>
<evidence type="ECO:0000256" key="5">
    <source>
        <dbReference type="PROSITE-ProRule" id="PRU00042"/>
    </source>
</evidence>
<evidence type="ECO:0000256" key="1">
    <source>
        <dbReference type="ARBA" id="ARBA00022723"/>
    </source>
</evidence>
<dbReference type="GO" id="GO:0000978">
    <property type="term" value="F:RNA polymerase II cis-regulatory region sequence-specific DNA binding"/>
    <property type="evidence" value="ECO:0007669"/>
    <property type="project" value="TreeGrafter"/>
</dbReference>